<comment type="similarity">
    <text evidence="1 2">Belongs to the metallophosphoesterase superfamily. YfcE family.</text>
</comment>
<comment type="caution">
    <text evidence="4">The sequence shown here is derived from an EMBL/GenBank/DDBJ whole genome shotgun (WGS) entry which is preliminary data.</text>
</comment>
<evidence type="ECO:0000256" key="1">
    <source>
        <dbReference type="ARBA" id="ARBA00008950"/>
    </source>
</evidence>
<dbReference type="Pfam" id="PF12850">
    <property type="entry name" value="Metallophos_2"/>
    <property type="match status" value="1"/>
</dbReference>
<accession>A0A3B0C3X6</accession>
<name>A0A3B0C3X6_9FLAO</name>
<dbReference type="EMBL" id="RBCJ01000003">
    <property type="protein sequence ID" value="RKN80110.1"/>
    <property type="molecule type" value="Genomic_DNA"/>
</dbReference>
<dbReference type="OrthoDB" id="9813918at2"/>
<feature type="domain" description="Calcineurin-like phosphoesterase" evidence="3">
    <location>
        <begin position="1"/>
        <end position="162"/>
    </location>
</feature>
<dbReference type="InterPro" id="IPR029052">
    <property type="entry name" value="Metallo-depent_PP-like"/>
</dbReference>
<dbReference type="SUPFAM" id="SSF56300">
    <property type="entry name" value="Metallo-dependent phosphatases"/>
    <property type="match status" value="1"/>
</dbReference>
<dbReference type="InterPro" id="IPR053193">
    <property type="entry name" value="MetalloPDE_YfcE-like"/>
</dbReference>
<dbReference type="InterPro" id="IPR024654">
    <property type="entry name" value="Calcineurin-like_PHP_lpxH"/>
</dbReference>
<dbReference type="EC" id="3.1.4.-" evidence="2"/>
<dbReference type="PANTHER" id="PTHR43165:SF1">
    <property type="entry name" value="PHOSPHODIESTERASE MJ0936"/>
    <property type="match status" value="1"/>
</dbReference>
<organism evidence="4 5">
    <name type="scientific">Ulvibacterium marinum</name>
    <dbReference type="NCBI Taxonomy" id="2419782"/>
    <lineage>
        <taxon>Bacteria</taxon>
        <taxon>Pseudomonadati</taxon>
        <taxon>Bacteroidota</taxon>
        <taxon>Flavobacteriia</taxon>
        <taxon>Flavobacteriales</taxon>
        <taxon>Flavobacteriaceae</taxon>
        <taxon>Ulvibacterium</taxon>
    </lineage>
</organism>
<proteinExistence type="inferred from homology"/>
<evidence type="ECO:0000259" key="3">
    <source>
        <dbReference type="Pfam" id="PF12850"/>
    </source>
</evidence>
<dbReference type="Proteomes" id="UP000276603">
    <property type="component" value="Unassembled WGS sequence"/>
</dbReference>
<dbReference type="PANTHER" id="PTHR43165">
    <property type="entry name" value="METALLOPHOSPHOESTERASE"/>
    <property type="match status" value="1"/>
</dbReference>
<dbReference type="NCBIfam" id="TIGR00040">
    <property type="entry name" value="yfcE"/>
    <property type="match status" value="1"/>
</dbReference>
<evidence type="ECO:0000256" key="2">
    <source>
        <dbReference type="RuleBase" id="RU362039"/>
    </source>
</evidence>
<sequence length="170" mass="18745">MKIAILSDIHDHVNNLQKVLEMSEFQATEAMLCCGDLCSPFILKLFGQGYSRPIHIALGNNDGDVAAFIKVSKDYPNINIHGDYFRGELAGKSLAMNHYPEKARILAENGGFDVVCYGHNHNLSSNETINNTLFINPGTLMGFHGGSLKTIPATFLILDTETLETEVFEL</sequence>
<gene>
    <name evidence="4" type="ORF">D7Z94_17880</name>
</gene>
<reference evidence="4 5" key="1">
    <citation type="submission" date="2018-10" db="EMBL/GenBank/DDBJ databases">
        <title>Ulvibacterium marinum gen. nov., sp. nov., a novel marine bacterium of the family Flavobacteriaceae, isolated from a culture of the green alga Ulva prolifera.</title>
        <authorList>
            <person name="Zhang Z."/>
        </authorList>
    </citation>
    <scope>NUCLEOTIDE SEQUENCE [LARGE SCALE GENOMIC DNA]</scope>
    <source>
        <strain evidence="4 5">CCMM003</strain>
    </source>
</reference>
<dbReference type="RefSeq" id="WP_120712919.1">
    <property type="nucleotide sequence ID" value="NZ_RBCJ01000003.1"/>
</dbReference>
<dbReference type="AlphaFoldDB" id="A0A3B0C3X6"/>
<dbReference type="InterPro" id="IPR000979">
    <property type="entry name" value="Phosphodiesterase_MJ0936/Vps29"/>
</dbReference>
<keyword evidence="2" id="KW-0479">Metal-binding</keyword>
<dbReference type="GO" id="GO:0016787">
    <property type="term" value="F:hydrolase activity"/>
    <property type="evidence" value="ECO:0007669"/>
    <property type="project" value="UniProtKB-UniRule"/>
</dbReference>
<evidence type="ECO:0000313" key="5">
    <source>
        <dbReference type="Proteomes" id="UP000276603"/>
    </source>
</evidence>
<protein>
    <recommendedName>
        <fullName evidence="2">Phosphoesterase</fullName>
        <ecNumber evidence="2">3.1.4.-</ecNumber>
    </recommendedName>
</protein>
<evidence type="ECO:0000313" key="4">
    <source>
        <dbReference type="EMBL" id="RKN80110.1"/>
    </source>
</evidence>
<comment type="cofactor">
    <cofactor evidence="2">
        <name>a divalent metal cation</name>
        <dbReference type="ChEBI" id="CHEBI:60240"/>
    </cofactor>
</comment>
<keyword evidence="5" id="KW-1185">Reference proteome</keyword>
<dbReference type="Gene3D" id="3.60.21.10">
    <property type="match status" value="1"/>
</dbReference>
<dbReference type="GO" id="GO:0046872">
    <property type="term" value="F:metal ion binding"/>
    <property type="evidence" value="ECO:0007669"/>
    <property type="project" value="UniProtKB-KW"/>
</dbReference>